<evidence type="ECO:0000313" key="1">
    <source>
        <dbReference type="EMBL" id="ABX66693.1"/>
    </source>
</evidence>
<organism evidence="1 2">
    <name type="scientific">Salmonella paratyphi B (strain ATCC BAA-1250 / SPB7)</name>
    <dbReference type="NCBI Taxonomy" id="1016998"/>
    <lineage>
        <taxon>Bacteria</taxon>
        <taxon>Pseudomonadati</taxon>
        <taxon>Pseudomonadota</taxon>
        <taxon>Gammaproteobacteria</taxon>
        <taxon>Enterobacterales</taxon>
        <taxon>Enterobacteriaceae</taxon>
        <taxon>Salmonella</taxon>
    </lineage>
</organism>
<sequence length="38" mass="4128">MSSSLCGKATILLGVLPIILPIKRRFTHEKAFTVSVIS</sequence>
<dbReference type="AlphaFoldDB" id="A0A6C6YZK9"/>
<dbReference type="KEGG" id="spq:SPAB_01281"/>
<evidence type="ECO:0000313" key="2">
    <source>
        <dbReference type="Proteomes" id="UP000008556"/>
    </source>
</evidence>
<protein>
    <submittedName>
        <fullName evidence="1">Uncharacterized protein</fullName>
    </submittedName>
</protein>
<proteinExistence type="predicted"/>
<accession>A0A6C6YZK9</accession>
<reference evidence="1 2" key="1">
    <citation type="submission" date="2007-11" db="EMBL/GenBank/DDBJ databases">
        <authorList>
            <consortium name="The Salmonella enterica serovar Paratyphi B Genome Sequencing Project"/>
            <person name="McClelland M."/>
            <person name="Sanderson E.K."/>
            <person name="Porwollik S."/>
            <person name="Spieth J."/>
            <person name="Clifton W.S."/>
            <person name="Fulton R."/>
            <person name="Cordes M."/>
            <person name="Wollam A."/>
            <person name="Shah N."/>
            <person name="Pepin K."/>
            <person name="Bhonagiri V."/>
            <person name="Nash W."/>
            <person name="Johnson M."/>
            <person name="Thiruvilangam P."/>
            <person name="Wilson R."/>
        </authorList>
    </citation>
    <scope>NUCLEOTIDE SEQUENCE [LARGE SCALE GENOMIC DNA]</scope>
    <source>
        <strain evidence="2">ATCC BAA-1250 / SPB7</strain>
    </source>
</reference>
<dbReference type="Proteomes" id="UP000008556">
    <property type="component" value="Chromosome"/>
</dbReference>
<dbReference type="EMBL" id="CP000886">
    <property type="protein sequence ID" value="ABX66693.1"/>
    <property type="molecule type" value="Genomic_DNA"/>
</dbReference>
<gene>
    <name evidence="1" type="ordered locus">SPAB_01281</name>
</gene>
<name>A0A6C6YZK9_SALPB</name>